<accession>A0ABQ5YQH2</accession>
<keyword evidence="9" id="KW-1185">Reference proteome</keyword>
<proteinExistence type="predicted"/>
<dbReference type="PANTHER" id="PTHR48111:SF67">
    <property type="entry name" value="TRANSCRIPTIONAL REGULATORY PROTEIN TCTD"/>
    <property type="match status" value="1"/>
</dbReference>
<dbReference type="InterPro" id="IPR001789">
    <property type="entry name" value="Sig_transdc_resp-reg_receiver"/>
</dbReference>
<dbReference type="SUPFAM" id="SSF46894">
    <property type="entry name" value="C-terminal effector domain of the bipartite response regulators"/>
    <property type="match status" value="1"/>
</dbReference>
<dbReference type="PROSITE" id="PS50110">
    <property type="entry name" value="RESPONSE_REGULATORY"/>
    <property type="match status" value="1"/>
</dbReference>
<evidence type="ECO:0000256" key="2">
    <source>
        <dbReference type="ARBA" id="ARBA00023125"/>
    </source>
</evidence>
<feature type="domain" description="Response regulatory" evidence="6">
    <location>
        <begin position="2"/>
        <end position="116"/>
    </location>
</feature>
<evidence type="ECO:0000313" key="8">
    <source>
        <dbReference type="EMBL" id="GLR25687.1"/>
    </source>
</evidence>
<dbReference type="Gene3D" id="3.40.50.2300">
    <property type="match status" value="1"/>
</dbReference>
<dbReference type="CDD" id="cd00383">
    <property type="entry name" value="trans_reg_C"/>
    <property type="match status" value="1"/>
</dbReference>
<feature type="modified residue" description="4-aspartylphosphate" evidence="4">
    <location>
        <position position="51"/>
    </location>
</feature>
<sequence>MNILLVEDDPVLASGISRVLEGHGMNVETINNGSTADALVRQIEFSAVILDIGLPGLDGFEVLRRMRQRNDVTPVLLLTARDAIQDRVHGLEVGADDYLIKPFATPELVARIKALIRRSRGADNAISLGDLTMDYFGRRVQICGQTVDLSVREWTVLEYLIRNLGRVLSKQHIIDAIFTTDTEVSLNAIEVYVSRLRLKLAGSGLRIRTIRGFGYLLEGVETA</sequence>
<dbReference type="Pfam" id="PF00072">
    <property type="entry name" value="Response_reg"/>
    <property type="match status" value="1"/>
</dbReference>
<comment type="caution">
    <text evidence="8">The sequence shown here is derived from an EMBL/GenBank/DDBJ whole genome shotgun (WGS) entry which is preliminary data.</text>
</comment>
<feature type="domain" description="OmpR/PhoB-type" evidence="7">
    <location>
        <begin position="123"/>
        <end position="219"/>
    </location>
</feature>
<dbReference type="InterPro" id="IPR001867">
    <property type="entry name" value="OmpR/PhoB-type_DNA-bd"/>
</dbReference>
<evidence type="ECO:0000313" key="9">
    <source>
        <dbReference type="Proteomes" id="UP001156664"/>
    </source>
</evidence>
<dbReference type="Pfam" id="PF00486">
    <property type="entry name" value="Trans_reg_C"/>
    <property type="match status" value="1"/>
</dbReference>
<gene>
    <name evidence="8" type="ORF">GCM10007875_07750</name>
</gene>
<dbReference type="SUPFAM" id="SSF52172">
    <property type="entry name" value="CheY-like"/>
    <property type="match status" value="1"/>
</dbReference>
<dbReference type="RefSeq" id="WP_284280113.1">
    <property type="nucleotide sequence ID" value="NZ_BSOJ01000007.1"/>
</dbReference>
<keyword evidence="2 5" id="KW-0238">DNA-binding</keyword>
<evidence type="ECO:0000259" key="6">
    <source>
        <dbReference type="PROSITE" id="PS50110"/>
    </source>
</evidence>
<evidence type="ECO:0000256" key="1">
    <source>
        <dbReference type="ARBA" id="ARBA00023015"/>
    </source>
</evidence>
<evidence type="ECO:0000259" key="7">
    <source>
        <dbReference type="PROSITE" id="PS51755"/>
    </source>
</evidence>
<organism evidence="8 9">
    <name type="scientific">Limnobacter litoralis</name>
    <dbReference type="NCBI Taxonomy" id="481366"/>
    <lineage>
        <taxon>Bacteria</taxon>
        <taxon>Pseudomonadati</taxon>
        <taxon>Pseudomonadota</taxon>
        <taxon>Betaproteobacteria</taxon>
        <taxon>Burkholderiales</taxon>
        <taxon>Burkholderiaceae</taxon>
        <taxon>Limnobacter</taxon>
    </lineage>
</organism>
<feature type="DNA-binding region" description="OmpR/PhoB-type" evidence="5">
    <location>
        <begin position="123"/>
        <end position="219"/>
    </location>
</feature>
<dbReference type="CDD" id="cd17624">
    <property type="entry name" value="REC_OmpR_PmrA-like"/>
    <property type="match status" value="1"/>
</dbReference>
<reference evidence="9" key="1">
    <citation type="journal article" date="2019" name="Int. J. Syst. Evol. Microbiol.">
        <title>The Global Catalogue of Microorganisms (GCM) 10K type strain sequencing project: providing services to taxonomists for standard genome sequencing and annotation.</title>
        <authorList>
            <consortium name="The Broad Institute Genomics Platform"/>
            <consortium name="The Broad Institute Genome Sequencing Center for Infectious Disease"/>
            <person name="Wu L."/>
            <person name="Ma J."/>
        </authorList>
    </citation>
    <scope>NUCLEOTIDE SEQUENCE [LARGE SCALE GENOMIC DNA]</scope>
    <source>
        <strain evidence="9">NBRC 105857</strain>
    </source>
</reference>
<dbReference type="GO" id="GO:0003677">
    <property type="term" value="F:DNA binding"/>
    <property type="evidence" value="ECO:0007669"/>
    <property type="project" value="UniProtKB-KW"/>
</dbReference>
<keyword evidence="1" id="KW-0805">Transcription regulation</keyword>
<dbReference type="PANTHER" id="PTHR48111">
    <property type="entry name" value="REGULATOR OF RPOS"/>
    <property type="match status" value="1"/>
</dbReference>
<evidence type="ECO:0000256" key="3">
    <source>
        <dbReference type="ARBA" id="ARBA00023163"/>
    </source>
</evidence>
<evidence type="ECO:0000256" key="4">
    <source>
        <dbReference type="PROSITE-ProRule" id="PRU00169"/>
    </source>
</evidence>
<keyword evidence="3" id="KW-0804">Transcription</keyword>
<name>A0ABQ5YQH2_9BURK</name>
<protein>
    <submittedName>
        <fullName evidence="8">DNA-binding response regulator</fullName>
    </submittedName>
</protein>
<dbReference type="PROSITE" id="PS51755">
    <property type="entry name" value="OMPR_PHOB"/>
    <property type="match status" value="1"/>
</dbReference>
<dbReference type="SMART" id="SM00862">
    <property type="entry name" value="Trans_reg_C"/>
    <property type="match status" value="1"/>
</dbReference>
<dbReference type="Proteomes" id="UP001156664">
    <property type="component" value="Unassembled WGS sequence"/>
</dbReference>
<evidence type="ECO:0000256" key="5">
    <source>
        <dbReference type="PROSITE-ProRule" id="PRU01091"/>
    </source>
</evidence>
<dbReference type="InterPro" id="IPR011006">
    <property type="entry name" value="CheY-like_superfamily"/>
</dbReference>
<dbReference type="InterPro" id="IPR016032">
    <property type="entry name" value="Sig_transdc_resp-reg_C-effctor"/>
</dbReference>
<dbReference type="EMBL" id="BSOJ01000007">
    <property type="protein sequence ID" value="GLR25687.1"/>
    <property type="molecule type" value="Genomic_DNA"/>
</dbReference>
<dbReference type="Gene3D" id="1.10.10.10">
    <property type="entry name" value="Winged helix-like DNA-binding domain superfamily/Winged helix DNA-binding domain"/>
    <property type="match status" value="1"/>
</dbReference>
<dbReference type="SMART" id="SM00448">
    <property type="entry name" value="REC"/>
    <property type="match status" value="1"/>
</dbReference>
<dbReference type="InterPro" id="IPR039420">
    <property type="entry name" value="WalR-like"/>
</dbReference>
<keyword evidence="4" id="KW-0597">Phosphoprotein</keyword>
<dbReference type="Gene3D" id="6.10.250.690">
    <property type="match status" value="1"/>
</dbReference>
<dbReference type="InterPro" id="IPR036388">
    <property type="entry name" value="WH-like_DNA-bd_sf"/>
</dbReference>